<dbReference type="Proteomes" id="UP000462435">
    <property type="component" value="Unassembled WGS sequence"/>
</dbReference>
<reference evidence="9" key="1">
    <citation type="journal article" date="2020" name="MBio">
        <title>Horizontal gene transfer to a defensive symbiont with a reduced genome amongst a multipartite beetle microbiome.</title>
        <authorList>
            <person name="Waterworth S.C."/>
            <person name="Florez L.V."/>
            <person name="Rees E.R."/>
            <person name="Hertweck C."/>
            <person name="Kaltenpoth M."/>
            <person name="Kwan J.C."/>
        </authorList>
    </citation>
    <scope>NUCLEOTIDE SEQUENCE [LARGE SCALE GENOMIC DNA]</scope>
</reference>
<comment type="caution">
    <text evidence="8">The sequence shown here is derived from an EMBL/GenBank/DDBJ whole genome shotgun (WGS) entry which is preliminary data.</text>
</comment>
<comment type="catalytic activity">
    <reaction evidence="6">
        <text>a 2'-deoxycytidine in DNA + S-adenosyl-L-methionine = a 5-methyl-2'-deoxycytidine in DNA + S-adenosyl-L-homocysteine + H(+)</text>
        <dbReference type="Rhea" id="RHEA:13681"/>
        <dbReference type="Rhea" id="RHEA-COMP:11369"/>
        <dbReference type="Rhea" id="RHEA-COMP:11370"/>
        <dbReference type="ChEBI" id="CHEBI:15378"/>
        <dbReference type="ChEBI" id="CHEBI:57856"/>
        <dbReference type="ChEBI" id="CHEBI:59789"/>
        <dbReference type="ChEBI" id="CHEBI:85452"/>
        <dbReference type="ChEBI" id="CHEBI:85454"/>
        <dbReference type="EC" id="2.1.1.37"/>
    </reaction>
</comment>
<evidence type="ECO:0000313" key="9">
    <source>
        <dbReference type="Proteomes" id="UP000462435"/>
    </source>
</evidence>
<keyword evidence="2 7" id="KW-0489">Methyltransferase</keyword>
<sequence>MSAAFKVVDLFAGAGGFTKGALMAGCEVKWAANHWPQAVSIHAANHPLTAHACQDLHQADWRTVPAHDLLLASPACQGHTPARGKEKPHHDAQRSTAWAVVSSMEYHRPAFGLVENVTNFANWALFPAWCAALHALGYAVSPHLIDSADHGVAQHRLRLFVVLSKSKNPVKLSLEKRPRVAAADIIDFRAGRWSPIERPGRAAATLRRIASGRAGFGDRFVMPYYGNGSGLTGRDIGRPLGTITTRARWGIVDGDHMRMLSRAENIAAMGFPANYILPASDREAQHMLGNAVVPQVACDLITALAKAA</sequence>
<dbReference type="EMBL" id="WNDX01000079">
    <property type="protein sequence ID" value="KAF1042593.1"/>
    <property type="molecule type" value="Genomic_DNA"/>
</dbReference>
<dbReference type="GO" id="GO:0009307">
    <property type="term" value="P:DNA restriction-modification system"/>
    <property type="evidence" value="ECO:0007669"/>
    <property type="project" value="UniProtKB-KW"/>
</dbReference>
<evidence type="ECO:0000256" key="3">
    <source>
        <dbReference type="ARBA" id="ARBA00022679"/>
    </source>
</evidence>
<dbReference type="PRINTS" id="PR00105">
    <property type="entry name" value="C5METTRFRASE"/>
</dbReference>
<comment type="similarity">
    <text evidence="7">Belongs to the class I-like SAM-binding methyltransferase superfamily. C5-methyltransferase family.</text>
</comment>
<evidence type="ECO:0000256" key="1">
    <source>
        <dbReference type="ARBA" id="ARBA00011975"/>
    </source>
</evidence>
<dbReference type="GO" id="GO:0032259">
    <property type="term" value="P:methylation"/>
    <property type="evidence" value="ECO:0007669"/>
    <property type="project" value="UniProtKB-KW"/>
</dbReference>
<keyword evidence="3 7" id="KW-0808">Transferase</keyword>
<name>A0A7V8FVT9_9BURK</name>
<dbReference type="EC" id="2.1.1.37" evidence="1"/>
<evidence type="ECO:0000313" key="8">
    <source>
        <dbReference type="EMBL" id="KAF1042593.1"/>
    </source>
</evidence>
<dbReference type="InterPro" id="IPR001525">
    <property type="entry name" value="C5_MeTfrase"/>
</dbReference>
<dbReference type="PROSITE" id="PS51679">
    <property type="entry name" value="SAM_MT_C5"/>
    <property type="match status" value="1"/>
</dbReference>
<dbReference type="PANTHER" id="PTHR10629">
    <property type="entry name" value="CYTOSINE-SPECIFIC METHYLTRANSFERASE"/>
    <property type="match status" value="1"/>
</dbReference>
<gene>
    <name evidence="8" type="primary">hhaIM</name>
    <name evidence="8" type="ORF">GAK35_02640</name>
</gene>
<dbReference type="GO" id="GO:0003677">
    <property type="term" value="F:DNA binding"/>
    <property type="evidence" value="ECO:0007669"/>
    <property type="project" value="TreeGrafter"/>
</dbReference>
<evidence type="ECO:0000256" key="4">
    <source>
        <dbReference type="ARBA" id="ARBA00022691"/>
    </source>
</evidence>
<organism evidence="8 9">
    <name type="scientific">Herbaspirillum frisingense</name>
    <dbReference type="NCBI Taxonomy" id="92645"/>
    <lineage>
        <taxon>Bacteria</taxon>
        <taxon>Pseudomonadati</taxon>
        <taxon>Pseudomonadota</taxon>
        <taxon>Betaproteobacteria</taxon>
        <taxon>Burkholderiales</taxon>
        <taxon>Oxalobacteraceae</taxon>
        <taxon>Herbaspirillum</taxon>
    </lineage>
</organism>
<evidence type="ECO:0000256" key="5">
    <source>
        <dbReference type="ARBA" id="ARBA00022747"/>
    </source>
</evidence>
<dbReference type="InterPro" id="IPR050390">
    <property type="entry name" value="C5-Methyltransferase"/>
</dbReference>
<dbReference type="Gene3D" id="3.90.120.10">
    <property type="entry name" value="DNA Methylase, subunit A, domain 2"/>
    <property type="match status" value="1"/>
</dbReference>
<evidence type="ECO:0000256" key="7">
    <source>
        <dbReference type="PROSITE-ProRule" id="PRU01016"/>
    </source>
</evidence>
<dbReference type="SUPFAM" id="SSF53335">
    <property type="entry name" value="S-adenosyl-L-methionine-dependent methyltransferases"/>
    <property type="match status" value="1"/>
</dbReference>
<dbReference type="GO" id="GO:0003886">
    <property type="term" value="F:DNA (cytosine-5-)-methyltransferase activity"/>
    <property type="evidence" value="ECO:0007669"/>
    <property type="project" value="UniProtKB-EC"/>
</dbReference>
<dbReference type="InterPro" id="IPR029063">
    <property type="entry name" value="SAM-dependent_MTases_sf"/>
</dbReference>
<keyword evidence="5" id="KW-0680">Restriction system</keyword>
<dbReference type="AlphaFoldDB" id="A0A7V8FVT9"/>
<keyword evidence="4 7" id="KW-0949">S-adenosyl-L-methionine</keyword>
<dbReference type="Pfam" id="PF00145">
    <property type="entry name" value="DNA_methylase"/>
    <property type="match status" value="2"/>
</dbReference>
<accession>A0A7V8FVT9</accession>
<feature type="active site" evidence="7">
    <location>
        <position position="76"/>
    </location>
</feature>
<protein>
    <recommendedName>
        <fullName evidence="1">DNA (cytosine-5-)-methyltransferase</fullName>
        <ecNumber evidence="1">2.1.1.37</ecNumber>
    </recommendedName>
</protein>
<dbReference type="GO" id="GO:0044027">
    <property type="term" value="P:negative regulation of gene expression via chromosomal CpG island methylation"/>
    <property type="evidence" value="ECO:0007669"/>
    <property type="project" value="TreeGrafter"/>
</dbReference>
<evidence type="ECO:0000256" key="6">
    <source>
        <dbReference type="ARBA" id="ARBA00047422"/>
    </source>
</evidence>
<dbReference type="PANTHER" id="PTHR10629:SF52">
    <property type="entry name" value="DNA (CYTOSINE-5)-METHYLTRANSFERASE 1"/>
    <property type="match status" value="1"/>
</dbReference>
<dbReference type="Gene3D" id="3.40.50.150">
    <property type="entry name" value="Vaccinia Virus protein VP39"/>
    <property type="match status" value="1"/>
</dbReference>
<proteinExistence type="inferred from homology"/>
<evidence type="ECO:0000256" key="2">
    <source>
        <dbReference type="ARBA" id="ARBA00022603"/>
    </source>
</evidence>